<evidence type="ECO:0000313" key="3">
    <source>
        <dbReference type="EMBL" id="MBP1902499.1"/>
    </source>
</evidence>
<dbReference type="OrthoDB" id="21336at2157"/>
<dbReference type="InterPro" id="IPR028082">
    <property type="entry name" value="Peripla_BP_I"/>
</dbReference>
<gene>
    <name evidence="3" type="ORF">J2744_002191</name>
</gene>
<reference evidence="3 4" key="1">
    <citation type="submission" date="2021-03" db="EMBL/GenBank/DDBJ databases">
        <title>Genomic Encyclopedia of Type Strains, Phase IV (KMG-IV): sequencing the most valuable type-strain genomes for metagenomic binning, comparative biology and taxonomic classification.</title>
        <authorList>
            <person name="Goeker M."/>
        </authorList>
    </citation>
    <scope>NUCLEOTIDE SEQUENCE [LARGE SCALE GENOMIC DNA]</scope>
    <source>
        <strain evidence="3 4">DSM 12287</strain>
    </source>
</reference>
<evidence type="ECO:0000256" key="1">
    <source>
        <dbReference type="ARBA" id="ARBA00022729"/>
    </source>
</evidence>
<dbReference type="Gene3D" id="3.40.50.2300">
    <property type="match status" value="2"/>
</dbReference>
<name>A0A8J7R5M7_9EURY</name>
<keyword evidence="1" id="KW-0732">Signal</keyword>
<sequence>MCRNRPIPERGRRELLGATAGAAAFGLGGCLGSNAERTEDRRTPLSERTLRYGGVMALSGGLESVGTPIADAVELPGKQLDASEIEADVEWQIEDSETTARGGIDAMRTLVDAGFPAVAGPLGSDVTLQAVQQASIPSEVVNCSPASTTPTLSILNDRGFSFRTAPDDSLQAVVAAGLAADEHGASSAATLFIAGDYGRQLSGAFATSFDGEIQRQVSFSDEYEEPLATALSGEPDLLFVIGYPEDGVEIFGHYYDGYAGEETVFTTDGMMDPSLPEQVGEPMSNVYGTAPSSNGPGYETFAERYESEYGSAPGIFTANGYDAAAVLLLANAAAGENDGGAIREQMRNVVSEGGTEVTPDSLAEGVRRAAAGDPVEYRGASSEIVFDENGDVSGIDYEYFRYDADGINVIEAVSPEVGE</sequence>
<dbReference type="Proteomes" id="UP000770586">
    <property type="component" value="Unassembled WGS sequence"/>
</dbReference>
<organism evidence="3 4">
    <name type="scientific">Halorubrum trapanicum</name>
    <dbReference type="NCBI Taxonomy" id="29284"/>
    <lineage>
        <taxon>Archaea</taxon>
        <taxon>Methanobacteriati</taxon>
        <taxon>Methanobacteriota</taxon>
        <taxon>Stenosarchaea group</taxon>
        <taxon>Halobacteria</taxon>
        <taxon>Halobacteriales</taxon>
        <taxon>Haloferacaceae</taxon>
        <taxon>Halorubrum</taxon>
    </lineage>
</organism>
<comment type="caution">
    <text evidence="3">The sequence shown here is derived from an EMBL/GenBank/DDBJ whole genome shotgun (WGS) entry which is preliminary data.</text>
</comment>
<dbReference type="SUPFAM" id="SSF53822">
    <property type="entry name" value="Periplasmic binding protein-like I"/>
    <property type="match status" value="1"/>
</dbReference>
<dbReference type="PROSITE" id="PS51257">
    <property type="entry name" value="PROKAR_LIPOPROTEIN"/>
    <property type="match status" value="1"/>
</dbReference>
<evidence type="ECO:0000259" key="2">
    <source>
        <dbReference type="Pfam" id="PF13458"/>
    </source>
</evidence>
<dbReference type="CDD" id="cd06346">
    <property type="entry name" value="PBP1_ABC_ligand_binding-like"/>
    <property type="match status" value="1"/>
</dbReference>
<dbReference type="InterPro" id="IPR051010">
    <property type="entry name" value="BCAA_transport"/>
</dbReference>
<dbReference type="Pfam" id="PF13458">
    <property type="entry name" value="Peripla_BP_6"/>
    <property type="match status" value="1"/>
</dbReference>
<accession>A0A8J7R5M7</accession>
<dbReference type="PANTHER" id="PTHR30483:SF6">
    <property type="entry name" value="PERIPLASMIC BINDING PROTEIN OF ABC TRANSPORTER FOR NATURAL AMINO ACIDS"/>
    <property type="match status" value="1"/>
</dbReference>
<feature type="domain" description="Leucine-binding protein" evidence="2">
    <location>
        <begin position="53"/>
        <end position="350"/>
    </location>
</feature>
<protein>
    <submittedName>
        <fullName evidence="3">ABC-type branched-subunit amino acid transport system substrate-binding protein</fullName>
    </submittedName>
</protein>
<keyword evidence="4" id="KW-1185">Reference proteome</keyword>
<dbReference type="RefSeq" id="WP_210113367.1">
    <property type="nucleotide sequence ID" value="NZ_BAAADX010000001.1"/>
</dbReference>
<dbReference type="InterPro" id="IPR028081">
    <property type="entry name" value="Leu-bd"/>
</dbReference>
<proteinExistence type="predicted"/>
<dbReference type="EMBL" id="JAGGKE010000009">
    <property type="protein sequence ID" value="MBP1902499.1"/>
    <property type="molecule type" value="Genomic_DNA"/>
</dbReference>
<dbReference type="AlphaFoldDB" id="A0A8J7R5M7"/>
<evidence type="ECO:0000313" key="4">
    <source>
        <dbReference type="Proteomes" id="UP000770586"/>
    </source>
</evidence>
<dbReference type="PANTHER" id="PTHR30483">
    <property type="entry name" value="LEUCINE-SPECIFIC-BINDING PROTEIN"/>
    <property type="match status" value="1"/>
</dbReference>